<proteinExistence type="predicted"/>
<dbReference type="AlphaFoldDB" id="A0A975NJ01"/>
<dbReference type="Proteomes" id="UP000680839">
    <property type="component" value="Chromosome"/>
</dbReference>
<dbReference type="InterPro" id="IPR004919">
    <property type="entry name" value="GmrSD_N"/>
</dbReference>
<dbReference type="PANTHER" id="PTHR37292">
    <property type="entry name" value="VNG6097C"/>
    <property type="match status" value="1"/>
</dbReference>
<name>A0A975NJ01_9BRAD</name>
<dbReference type="PANTHER" id="PTHR37292:SF2">
    <property type="entry name" value="DUF262 DOMAIN-CONTAINING PROTEIN"/>
    <property type="match status" value="1"/>
</dbReference>
<reference evidence="2" key="1">
    <citation type="submission" date="2021-06" db="EMBL/GenBank/DDBJ databases">
        <title>Bradyrhizobium sp. S2-20-1 Genome sequencing.</title>
        <authorList>
            <person name="Jin L."/>
        </authorList>
    </citation>
    <scope>NUCLEOTIDE SEQUENCE</scope>
    <source>
        <strain evidence="2">S2-20-1</strain>
    </source>
</reference>
<dbReference type="RefSeq" id="WP_215623555.1">
    <property type="nucleotide sequence ID" value="NZ_CP076134.1"/>
</dbReference>
<evidence type="ECO:0000313" key="2">
    <source>
        <dbReference type="EMBL" id="QWG14974.1"/>
    </source>
</evidence>
<accession>A0A975NJ01</accession>
<feature type="domain" description="GmrSD restriction endonucleases N-terminal" evidence="1">
    <location>
        <begin position="25"/>
        <end position="231"/>
    </location>
</feature>
<protein>
    <submittedName>
        <fullName evidence="2">DUF262 domain-containing protein</fullName>
    </submittedName>
</protein>
<evidence type="ECO:0000313" key="3">
    <source>
        <dbReference type="Proteomes" id="UP000680839"/>
    </source>
</evidence>
<dbReference type="EMBL" id="CP076134">
    <property type="protein sequence ID" value="QWG14974.1"/>
    <property type="molecule type" value="Genomic_DNA"/>
</dbReference>
<sequence length="588" mass="67214">MSELKTCFKRVDYDLAGLLHYLDIGDIGLPDIQRPFVWSNAKVRDLFDSMYRGFPVGYFLFWENVQANGAKQIGVGDKQHAVPSRLIVDGQQRLTSLYAVFRGKKVLDDDYRERLIEIAFRPRDGRFEVADAATRRDPEWIPNISDLWASGKSSYQMVKGFLSSLQEKTALSEDEEEHISHNLDRLFDLLKYPFTALEIASTVDEEQVADIFVRINSEGVKLNQADFILTLLSVFWDKGRADLEDFCRASRQAPTGGGNASPFNHFIEPDPDQLLRVSVALGFERGRLKSVYQVLRGKDLDTGVFSVERRDAQFKILQETQADVLNLTHWHQFLSALIGAGFRSGEMISSQNALLYAYAFYLIGRLKYKAPEHKLQKAIGRWFFFSSLTGRYTSSPETVMDGDLNRLKNLTDGDAFLSILNNLMENELTNDFWTTTLPAALESSSARNPELFAFVAAQNRLGAPVLFSHKKISDLIDPALRTKKKSLERHHLFPRAWLEKAGEKDLKVINQMANYALLEWPENISISDDPPSKYVNEIRQRFEASEWKRMSEMHALPEAWETMSYESFLKARRGLMASVIRRGFETLQ</sequence>
<gene>
    <name evidence="2" type="ORF">KMZ29_10120</name>
</gene>
<dbReference type="Pfam" id="PF03235">
    <property type="entry name" value="GmrSD_N"/>
    <property type="match status" value="1"/>
</dbReference>
<organism evidence="2 3">
    <name type="scientific">Bradyrhizobium sediminis</name>
    <dbReference type="NCBI Taxonomy" id="2840469"/>
    <lineage>
        <taxon>Bacteria</taxon>
        <taxon>Pseudomonadati</taxon>
        <taxon>Pseudomonadota</taxon>
        <taxon>Alphaproteobacteria</taxon>
        <taxon>Hyphomicrobiales</taxon>
        <taxon>Nitrobacteraceae</taxon>
        <taxon>Bradyrhizobium</taxon>
    </lineage>
</organism>
<evidence type="ECO:0000259" key="1">
    <source>
        <dbReference type="Pfam" id="PF03235"/>
    </source>
</evidence>